<evidence type="ECO:0000313" key="2">
    <source>
        <dbReference type="EMBL" id="CAG8650691.1"/>
    </source>
</evidence>
<keyword evidence="1" id="KW-1133">Transmembrane helix</keyword>
<name>A0ABN7UQ49_GIGMA</name>
<keyword evidence="3" id="KW-1185">Reference proteome</keyword>
<feature type="non-terminal residue" evidence="2">
    <location>
        <position position="276"/>
    </location>
</feature>
<proteinExistence type="predicted"/>
<keyword evidence="1" id="KW-0812">Transmembrane</keyword>
<protein>
    <submittedName>
        <fullName evidence="2">27788_t:CDS:1</fullName>
    </submittedName>
</protein>
<gene>
    <name evidence="2" type="ORF">GMARGA_LOCUS9337</name>
</gene>
<organism evidence="2 3">
    <name type="scientific">Gigaspora margarita</name>
    <dbReference type="NCBI Taxonomy" id="4874"/>
    <lineage>
        <taxon>Eukaryota</taxon>
        <taxon>Fungi</taxon>
        <taxon>Fungi incertae sedis</taxon>
        <taxon>Mucoromycota</taxon>
        <taxon>Glomeromycotina</taxon>
        <taxon>Glomeromycetes</taxon>
        <taxon>Diversisporales</taxon>
        <taxon>Gigasporaceae</taxon>
        <taxon>Gigaspora</taxon>
    </lineage>
</organism>
<dbReference type="EMBL" id="CAJVQB010004995">
    <property type="protein sequence ID" value="CAG8650691.1"/>
    <property type="molecule type" value="Genomic_DNA"/>
</dbReference>
<evidence type="ECO:0000313" key="3">
    <source>
        <dbReference type="Proteomes" id="UP000789901"/>
    </source>
</evidence>
<keyword evidence="1" id="KW-0472">Membrane</keyword>
<dbReference type="Proteomes" id="UP000789901">
    <property type="component" value="Unassembled WGS sequence"/>
</dbReference>
<evidence type="ECO:0000256" key="1">
    <source>
        <dbReference type="SAM" id="Phobius"/>
    </source>
</evidence>
<feature type="transmembrane region" description="Helical" evidence="1">
    <location>
        <begin position="20"/>
        <end position="45"/>
    </location>
</feature>
<sequence length="276" mass="31934">MIIERLFQKYRKIEPTSLFVLRNFVLILLLIALLEYTWLIIWGIYNDNPIIQNSLEEGSYIPVPGLFSTDDLMFSAVPNNGISSLEFKLYLNDTSYNISDSIFKPIIVASLVEAGSNDLLTVDDLFQQDPFQNLPLTYSKFPITALLLNQYQLAVNSSFKVKINRRRKELMVPSWKNYLGISSKRESVPYLTSTLGTIPIKPWGLIQKYGFKINKSVQEKLKDTLGFIPLVQRPKTNNLNNYVLKRRLDSLQQFLTEYVVDVQYLEEIYKANINNK</sequence>
<reference evidence="2 3" key="1">
    <citation type="submission" date="2021-06" db="EMBL/GenBank/DDBJ databases">
        <authorList>
            <person name="Kallberg Y."/>
            <person name="Tangrot J."/>
            <person name="Rosling A."/>
        </authorList>
    </citation>
    <scope>NUCLEOTIDE SEQUENCE [LARGE SCALE GENOMIC DNA]</scope>
    <source>
        <strain evidence="2 3">120-4 pot B 10/14</strain>
    </source>
</reference>
<comment type="caution">
    <text evidence="2">The sequence shown here is derived from an EMBL/GenBank/DDBJ whole genome shotgun (WGS) entry which is preliminary data.</text>
</comment>
<accession>A0ABN7UQ49</accession>